<evidence type="ECO:0000256" key="5">
    <source>
        <dbReference type="ARBA" id="ARBA00022676"/>
    </source>
</evidence>
<evidence type="ECO:0000256" key="6">
    <source>
        <dbReference type="ARBA" id="ARBA00022679"/>
    </source>
</evidence>
<dbReference type="InterPro" id="IPR039431">
    <property type="entry name" value="Vta1/CALS_N"/>
</dbReference>
<comment type="subcellular location">
    <subcellularLocation>
        <location evidence="1">Cell membrane</location>
        <topology evidence="1">Multi-pass membrane protein</topology>
    </subcellularLocation>
</comment>
<feature type="domain" description="1,3-beta-glucan synthase component FKS1-like" evidence="15">
    <location>
        <begin position="313"/>
        <end position="429"/>
    </location>
</feature>
<keyword evidence="17" id="KW-1185">Reference proteome</keyword>
<evidence type="ECO:0000256" key="13">
    <source>
        <dbReference type="ARBA" id="ARBA00047777"/>
    </source>
</evidence>
<keyword evidence="4" id="KW-1003">Cell membrane</keyword>
<dbReference type="Proteomes" id="UP000796880">
    <property type="component" value="Unassembled WGS sequence"/>
</dbReference>
<gene>
    <name evidence="16" type="ORF">FNV43_RR06470</name>
</gene>
<feature type="transmembrane region" description="Helical" evidence="14">
    <location>
        <begin position="1512"/>
        <end position="1537"/>
    </location>
</feature>
<sequence length="2058" mass="238162">MAYRRGSDQPPQRRILRTQTAGNFGEPMLDSEVVPSSLVDIAPILRVANEVEAQNPRVAYLCRFYAFEKAHRLDPTSRGRGVRQFKTALLQRLERENDLTFKGRAKSDAREMQNFYQEYYKKYIQALHADKADRARLTKAYQTAAVLFEVLKAVNQTEAVDVADEILEAHTKVAEKSQIYVPYNILPLDPDSENQAIMRYPEIQASVAAIRNTRGLPWPKGHEKKADEDILDWLQSMFGFQKDNVANQREHLILLFANVHIRNFPKPDQQPKLDDRALKEVMKRLFKNYKRWCKYLGRKSSLWLPPIQQEVQQRQLLYMGLYLLIWGEAANLRFMPECLCYIYHHMAFELYGMLAGTVSSLTGERIQPAYGGEEEAFLKKVVTPIYDTIAKEAKRSKEGRSKHSQWRNYDDLNEYFWSIDCFRLGWPMRADADFFCQPIEEFHGDKNEEKKPYTGDRWIGKTNFVEIRSFSHIFRSFDRMWIFFILCLQVMIIVAWNGSGDLTSIFDGDVFMKVLSVFITAAILKLGQAILDIILSWKARRTMSSHVQLRYILKAITAASWVIILPVTYAYSWKNATGFAQTIKGWFGNGPTSSSMFILAVVIYLSPNMLSALLFLFPFIRRYLERSDYKIVMLIMWWSQPRLYVGRGMHESSISLLKYTMFWVLLIIAKLAFSYYVEIRPLVNPTKAIMKVHIIRYQWHEFFPRAKNNIGVVIALWSPIILVYFMDIQIWYAIFSTIFGGIYGAFRRLGEIRTLVMLRSRFRSLPGAFNACLIPLEKHEQRKKGLKATFSRKFDEILSNKEKEASKFSQLWNEIVCSFREEDLISDREKNLLLVPYMADPDLNLIQWPPFLLASKIPIALDMAKDSNENDRELKKRMSTDTYMRSAVRECYLSFKNIIHFLVLGERENLVINDIFSKVEEHIEQGDLITEFNLNALPSLYEQFVTLIEYLLSNRNEDKDEVVIVLLNMLEVVTRDIMDKDEIPSLLDSSHGGSYRKDEGMTPLDKQHKLFGELRFPVTPQTEAWKEKIRRLHLLLKEKESAMDVPSNLEARRRISFFSNSLFMDMPPAPKVRNMLSFSVLTPYYKEDVLFSIDHLEKQNEDGVSILFYLQKIFPDEWTNFLERVKCESAEELRENEELEEELRLWASYRGQTLTKTVRGMMYYRKALELQAFLDMAKNEDLMKGYKAAESNSMEHSKGERSLLAQCQAVADMKFTYVVSCQQYGIHKRSGDARAKDILKLMTAYPSLRVAYIDEVEETSKDKSRKMVKKVYYSALVKVASPTKPSDSSEPVQSLDQVIYRIKLPGPAILGEGKPENQNHAIIFTRGEGLQTIDMNQDNYLEEAFKMRNLLQEFLIKHDGVRYPTILGLREHIFTGSVSSLAWFMSNQETSFVTIAQRLLANPLKVRFHYGHPDVFDRLFHLTRGGVSKASKVINLSEDIFAGFNSTLREGNVTHHEYIQVGKGRDVGLNQISMFEAKIANGNGELTLSRDIYRLGHRFDFFRMLSCYVTTVGFYFSTLLTVLTVYVFLYGRLYLVLSGLEEGLRNQPAIRDNKPLQVALASQSVVQIGLLMALPMIMEIGLERGFRNALTDFILMQLQLAPVFFTFSLGTKTHYYGRTLLHGGAEYRGTGRGFVVFHAKFAENYRLYSRSHFVKGIELMILLLVYHIFGQSYRGVVAYVLITVSIWFMIGTWLFAPFLFNPSGFEWQKIVDDWTDWNKWIGNRGGIGVSSDKSWESWWENEQEHLRYSGKRGIIAEILLAFRFFFYQYGLVYHLNITKKTQSFLVYGASWLVIILILLLMKAVSVGRRRFSANFQLLFRLIKGFIFLTFLSIFITLIALPGMTLKDVLVCILAFMPTGWGLLLIAQACKPLIQKAGFWASIRAVARGYEIVMGLLVFTPVAFLAWFPFVSEFQTRMLFNQAFSRGLQISRILGGQRKDRSSNNKENEVVFGGKKNLLECVILLNEKVIEFQKVLNSEEKEGAQMMDQWRPPPKDWYKVNIDAAFKNGTAALAMVVVKDINYNTEDGSWDTRYLAISCRNFLNNKDWKLEWNANIVAN</sequence>
<feature type="transmembrane region" description="Helical" evidence="14">
    <location>
        <begin position="1653"/>
        <end position="1670"/>
    </location>
</feature>
<keyword evidence="6" id="KW-0808">Transferase</keyword>
<comment type="catalytic activity">
    <reaction evidence="13">
        <text>[(1-&gt;3)-beta-D-glucosyl](n) + UDP-alpha-D-glucose = [(1-&gt;3)-beta-D-glucosyl](n+1) + UDP + H(+)</text>
        <dbReference type="Rhea" id="RHEA:21476"/>
        <dbReference type="Rhea" id="RHEA-COMP:11146"/>
        <dbReference type="Rhea" id="RHEA-COMP:14303"/>
        <dbReference type="ChEBI" id="CHEBI:15378"/>
        <dbReference type="ChEBI" id="CHEBI:37671"/>
        <dbReference type="ChEBI" id="CHEBI:58223"/>
        <dbReference type="ChEBI" id="CHEBI:58885"/>
        <dbReference type="EC" id="2.4.1.34"/>
    </reaction>
</comment>
<feature type="transmembrane region" description="Helical" evidence="14">
    <location>
        <begin position="1676"/>
        <end position="1700"/>
    </location>
</feature>
<keyword evidence="11" id="KW-0961">Cell wall biogenesis/degradation</keyword>
<organism evidence="16 17">
    <name type="scientific">Rhamnella rubrinervis</name>
    <dbReference type="NCBI Taxonomy" id="2594499"/>
    <lineage>
        <taxon>Eukaryota</taxon>
        <taxon>Viridiplantae</taxon>
        <taxon>Streptophyta</taxon>
        <taxon>Embryophyta</taxon>
        <taxon>Tracheophyta</taxon>
        <taxon>Spermatophyta</taxon>
        <taxon>Magnoliopsida</taxon>
        <taxon>eudicotyledons</taxon>
        <taxon>Gunneridae</taxon>
        <taxon>Pentapetalae</taxon>
        <taxon>rosids</taxon>
        <taxon>fabids</taxon>
        <taxon>Rosales</taxon>
        <taxon>Rhamnaceae</taxon>
        <taxon>rhamnoid group</taxon>
        <taxon>Rhamneae</taxon>
        <taxon>Rhamnella</taxon>
    </lineage>
</organism>
<evidence type="ECO:0000256" key="11">
    <source>
        <dbReference type="ARBA" id="ARBA00023316"/>
    </source>
</evidence>
<dbReference type="SMART" id="SM01205">
    <property type="entry name" value="FKS1_dom1"/>
    <property type="match status" value="1"/>
</dbReference>
<feature type="transmembrane region" description="Helical" evidence="14">
    <location>
        <begin position="596"/>
        <end position="620"/>
    </location>
</feature>
<name>A0A8K0HEL3_9ROSA</name>
<dbReference type="PANTHER" id="PTHR12741:SF70">
    <property type="entry name" value="CALLOSE SYNTHASE 2-RELATED"/>
    <property type="match status" value="1"/>
</dbReference>
<keyword evidence="5" id="KW-0328">Glycosyltransferase</keyword>
<dbReference type="PANTHER" id="PTHR12741">
    <property type="entry name" value="LYST-INTERACTING PROTEIN LIP5 DOPAMINE RESPONSIVE PROTEIN DRG-1"/>
    <property type="match status" value="1"/>
</dbReference>
<dbReference type="GO" id="GO:0008360">
    <property type="term" value="P:regulation of cell shape"/>
    <property type="evidence" value="ECO:0007669"/>
    <property type="project" value="UniProtKB-KW"/>
</dbReference>
<feature type="transmembrane region" description="Helical" evidence="14">
    <location>
        <begin position="510"/>
        <end position="531"/>
    </location>
</feature>
<dbReference type="Gene3D" id="1.25.40.270">
    <property type="entry name" value="Vacuolar protein sorting-associated protein vta1"/>
    <property type="match status" value="1"/>
</dbReference>
<feature type="transmembrane region" description="Helical" evidence="14">
    <location>
        <begin position="1817"/>
        <end position="1841"/>
    </location>
</feature>
<feature type="transmembrane region" description="Helical" evidence="14">
    <location>
        <begin position="1847"/>
        <end position="1868"/>
    </location>
</feature>
<dbReference type="GO" id="GO:0005886">
    <property type="term" value="C:plasma membrane"/>
    <property type="evidence" value="ECO:0007669"/>
    <property type="project" value="UniProtKB-SubCell"/>
</dbReference>
<comment type="similarity">
    <text evidence="2">Belongs to the glycosyltransferase 48 family.</text>
</comment>
<evidence type="ECO:0000256" key="2">
    <source>
        <dbReference type="ARBA" id="ARBA00009040"/>
    </source>
</evidence>
<keyword evidence="9 14" id="KW-1133">Transmembrane helix</keyword>
<dbReference type="FunFam" id="1.25.40.270:FF:000002">
    <property type="entry name" value="callose synthase 3"/>
    <property type="match status" value="1"/>
</dbReference>
<evidence type="ECO:0000256" key="8">
    <source>
        <dbReference type="ARBA" id="ARBA00022960"/>
    </source>
</evidence>
<evidence type="ECO:0000256" key="1">
    <source>
        <dbReference type="ARBA" id="ARBA00004651"/>
    </source>
</evidence>
<feature type="transmembrane region" description="Helical" evidence="14">
    <location>
        <begin position="1590"/>
        <end position="1610"/>
    </location>
</feature>
<accession>A0A8K0HEL3</accession>
<feature type="transmembrane region" description="Helical" evidence="14">
    <location>
        <begin position="480"/>
        <end position="498"/>
    </location>
</feature>
<dbReference type="InterPro" id="IPR026899">
    <property type="entry name" value="FKS1-like_dom1"/>
</dbReference>
<dbReference type="GO" id="GO:0003843">
    <property type="term" value="F:1,3-beta-D-glucan synthase activity"/>
    <property type="evidence" value="ECO:0007669"/>
    <property type="project" value="UniProtKB-EC"/>
</dbReference>
<feature type="transmembrane region" description="Helical" evidence="14">
    <location>
        <begin position="551"/>
        <end position="571"/>
    </location>
</feature>
<proteinExistence type="inferred from homology"/>
<evidence type="ECO:0000313" key="17">
    <source>
        <dbReference type="Proteomes" id="UP000796880"/>
    </source>
</evidence>
<dbReference type="EC" id="2.4.1.34" evidence="3"/>
<evidence type="ECO:0000256" key="12">
    <source>
        <dbReference type="ARBA" id="ARBA00032165"/>
    </source>
</evidence>
<dbReference type="GO" id="GO:0071555">
    <property type="term" value="P:cell wall organization"/>
    <property type="evidence" value="ECO:0007669"/>
    <property type="project" value="UniProtKB-KW"/>
</dbReference>
<dbReference type="GO" id="GO:0000148">
    <property type="term" value="C:1,3-beta-D-glucan synthase complex"/>
    <property type="evidence" value="ECO:0007669"/>
    <property type="project" value="InterPro"/>
</dbReference>
<evidence type="ECO:0000256" key="9">
    <source>
        <dbReference type="ARBA" id="ARBA00022989"/>
    </source>
</evidence>
<protein>
    <recommendedName>
        <fullName evidence="12">1,3-beta-glucan synthase</fullName>
        <ecNumber evidence="3">2.4.1.34</ecNumber>
    </recommendedName>
    <alternativeName>
        <fullName evidence="12">1,3-beta-glucan synthase</fullName>
    </alternativeName>
</protein>
<evidence type="ECO:0000259" key="15">
    <source>
        <dbReference type="SMART" id="SM01205"/>
    </source>
</evidence>
<dbReference type="InterPro" id="IPR003440">
    <property type="entry name" value="Glyco_trans_48_dom"/>
</dbReference>
<dbReference type="Pfam" id="PF02364">
    <property type="entry name" value="Glucan_synthase"/>
    <property type="match status" value="1"/>
</dbReference>
<evidence type="ECO:0000256" key="3">
    <source>
        <dbReference type="ARBA" id="ARBA00012589"/>
    </source>
</evidence>
<evidence type="ECO:0000256" key="7">
    <source>
        <dbReference type="ARBA" id="ARBA00022692"/>
    </source>
</evidence>
<evidence type="ECO:0000256" key="14">
    <source>
        <dbReference type="SAM" id="Phobius"/>
    </source>
</evidence>
<evidence type="ECO:0000256" key="10">
    <source>
        <dbReference type="ARBA" id="ARBA00023136"/>
    </source>
</evidence>
<dbReference type="EMBL" id="VOIH02000003">
    <property type="protein sequence ID" value="KAF3450390.1"/>
    <property type="molecule type" value="Genomic_DNA"/>
</dbReference>
<dbReference type="GO" id="GO:0006075">
    <property type="term" value="P:(1-&gt;3)-beta-D-glucan biosynthetic process"/>
    <property type="evidence" value="ECO:0007669"/>
    <property type="project" value="InterPro"/>
</dbReference>
<feature type="transmembrane region" description="Helical" evidence="14">
    <location>
        <begin position="1784"/>
        <end position="1805"/>
    </location>
</feature>
<feature type="transmembrane region" description="Helical" evidence="14">
    <location>
        <begin position="656"/>
        <end position="677"/>
    </location>
</feature>
<keyword evidence="10 14" id="KW-0472">Membrane</keyword>
<dbReference type="InterPro" id="IPR058851">
    <property type="entry name" value="CALS1_helical"/>
</dbReference>
<dbReference type="Pfam" id="PF04652">
    <property type="entry name" value="Vta1"/>
    <property type="match status" value="1"/>
</dbReference>
<feature type="transmembrane region" description="Helical" evidence="14">
    <location>
        <begin position="1889"/>
        <end position="1909"/>
    </location>
</feature>
<feature type="transmembrane region" description="Helical" evidence="14">
    <location>
        <begin position="706"/>
        <end position="725"/>
    </location>
</feature>
<feature type="transmembrane region" description="Helical" evidence="14">
    <location>
        <begin position="730"/>
        <end position="746"/>
    </location>
</feature>
<comment type="caution">
    <text evidence="16">The sequence shown here is derived from an EMBL/GenBank/DDBJ whole genome shotgun (WGS) entry which is preliminary data.</text>
</comment>
<dbReference type="OrthoDB" id="1880850at2759"/>
<evidence type="ECO:0000256" key="4">
    <source>
        <dbReference type="ARBA" id="ARBA00022475"/>
    </source>
</evidence>
<evidence type="ECO:0000313" key="16">
    <source>
        <dbReference type="EMBL" id="KAF3450390.1"/>
    </source>
</evidence>
<keyword evidence="7 14" id="KW-0812">Transmembrane</keyword>
<dbReference type="InterPro" id="IPR023175">
    <property type="entry name" value="Vta1/CALS_N_sf"/>
</dbReference>
<dbReference type="Pfam" id="PF14288">
    <property type="entry name" value="FKS1_dom1"/>
    <property type="match status" value="1"/>
</dbReference>
<dbReference type="Pfam" id="PF25968">
    <property type="entry name" value="CALS1"/>
    <property type="match status" value="1"/>
</dbReference>
<feature type="transmembrane region" description="Helical" evidence="14">
    <location>
        <begin position="1754"/>
        <end position="1772"/>
    </location>
</feature>
<feature type="transmembrane region" description="Helical" evidence="14">
    <location>
        <begin position="1558"/>
        <end position="1578"/>
    </location>
</feature>
<reference evidence="16" key="1">
    <citation type="submission" date="2020-03" db="EMBL/GenBank/DDBJ databases">
        <title>A high-quality chromosome-level genome assembly of a woody plant with both climbing and erect habits, Rhamnella rubrinervis.</title>
        <authorList>
            <person name="Lu Z."/>
            <person name="Yang Y."/>
            <person name="Zhu X."/>
            <person name="Sun Y."/>
        </authorList>
    </citation>
    <scope>NUCLEOTIDE SEQUENCE</scope>
    <source>
        <strain evidence="16">BYM</strain>
        <tissue evidence="16">Leaf</tissue>
    </source>
</reference>
<keyword evidence="8" id="KW-0133">Cell shape</keyword>